<feature type="transmembrane region" description="Helical" evidence="2">
    <location>
        <begin position="113"/>
        <end position="133"/>
    </location>
</feature>
<evidence type="ECO:0000256" key="1">
    <source>
        <dbReference type="SAM" id="MobiDB-lite"/>
    </source>
</evidence>
<proteinExistence type="predicted"/>
<feature type="transmembrane region" description="Helical" evidence="2">
    <location>
        <begin position="202"/>
        <end position="219"/>
    </location>
</feature>
<feature type="transmembrane region" description="Helical" evidence="2">
    <location>
        <begin position="225"/>
        <end position="244"/>
    </location>
</feature>
<evidence type="ECO:0000313" key="4">
    <source>
        <dbReference type="Proteomes" id="UP001551329"/>
    </source>
</evidence>
<comment type="caution">
    <text evidence="3">The sequence shown here is derived from an EMBL/GenBank/DDBJ whole genome shotgun (WGS) entry which is preliminary data.</text>
</comment>
<feature type="transmembrane region" description="Helical" evidence="2">
    <location>
        <begin position="386"/>
        <end position="407"/>
    </location>
</feature>
<feature type="transmembrane region" description="Helical" evidence="2">
    <location>
        <begin position="251"/>
        <end position="270"/>
    </location>
</feature>
<sequence>MSRTTTPEHGSALTGRNEDEEGDGHTERADGTGRALSWTGLVVAAGAGALLSVGAFLGLYVRPTSDDWCALWKARDMGVLGITADFYRTQNGRVTNAFLTGLVYSDDMRGPKLLPAVLVVALGAALLLLARVALRALRVPPPSRVLLAAAAALLSALLFFAGTRSYQVLLWAPATISHTLPSVIALWAVLGAVRAARGGRGWERSAAVGAALLLGTALGMLSEPFALVAGVFAVTAGILCLPRLGWAKDRYASTWCAAACLGLAVGLVLLSTSPGARWRRAQHPPEPLSFALLRETFRDWWRVWETIGGQWAYAGAAAVGVLLGLWLSRTKRGHAPAVGLPPRRLFRIAVLLPLPLVALASLAVTYGLRTGYGDVGWTYGRTWTSFLLPLLLALCAYGTWGGYRLGLLLRTAGRPAARAAVLVAVGAVAVGSTAALVRPVYDLTTSTVVRATAWDRQNARIRSEVAAGAREVAYRPLLIGGLTEPLFARTYERDWAARCTATYYGVDRIHRP</sequence>
<feature type="transmembrane region" description="Helical" evidence="2">
    <location>
        <begin position="310"/>
        <end position="327"/>
    </location>
</feature>
<accession>A0ABV3C3N0</accession>
<feature type="transmembrane region" description="Helical" evidence="2">
    <location>
        <begin position="168"/>
        <end position="190"/>
    </location>
</feature>
<evidence type="ECO:0000313" key="3">
    <source>
        <dbReference type="EMBL" id="MEU7069374.1"/>
    </source>
</evidence>
<protein>
    <submittedName>
        <fullName evidence="3">DUF6056 family protein</fullName>
    </submittedName>
</protein>
<feature type="transmembrane region" description="Helical" evidence="2">
    <location>
        <begin position="348"/>
        <end position="366"/>
    </location>
</feature>
<keyword evidence="2" id="KW-1133">Transmembrane helix</keyword>
<feature type="region of interest" description="Disordered" evidence="1">
    <location>
        <begin position="1"/>
        <end position="31"/>
    </location>
</feature>
<feature type="transmembrane region" description="Helical" evidence="2">
    <location>
        <begin position="419"/>
        <end position="441"/>
    </location>
</feature>
<reference evidence="3 4" key="1">
    <citation type="submission" date="2024-06" db="EMBL/GenBank/DDBJ databases">
        <title>The Natural Products Discovery Center: Release of the First 8490 Sequenced Strains for Exploring Actinobacteria Biosynthetic Diversity.</title>
        <authorList>
            <person name="Kalkreuter E."/>
            <person name="Kautsar S.A."/>
            <person name="Yang D."/>
            <person name="Bader C.D."/>
            <person name="Teijaro C.N."/>
            <person name="Fluegel L."/>
            <person name="Davis C.M."/>
            <person name="Simpson J.R."/>
            <person name="Lauterbach L."/>
            <person name="Steele A.D."/>
            <person name="Gui C."/>
            <person name="Meng S."/>
            <person name="Li G."/>
            <person name="Viehrig K."/>
            <person name="Ye F."/>
            <person name="Su P."/>
            <person name="Kiefer A.F."/>
            <person name="Nichols A."/>
            <person name="Cepeda A.J."/>
            <person name="Yan W."/>
            <person name="Fan B."/>
            <person name="Jiang Y."/>
            <person name="Adhikari A."/>
            <person name="Zheng C.-J."/>
            <person name="Schuster L."/>
            <person name="Cowan T.M."/>
            <person name="Smanski M.J."/>
            <person name="Chevrette M.G."/>
            <person name="De Carvalho L.P.S."/>
            <person name="Shen B."/>
        </authorList>
    </citation>
    <scope>NUCLEOTIDE SEQUENCE [LARGE SCALE GENOMIC DNA]</scope>
    <source>
        <strain evidence="3 4">NPDC045974</strain>
    </source>
</reference>
<organism evidence="3 4">
    <name type="scientific">Streptomyces narbonensis</name>
    <dbReference type="NCBI Taxonomy" id="67333"/>
    <lineage>
        <taxon>Bacteria</taxon>
        <taxon>Bacillati</taxon>
        <taxon>Actinomycetota</taxon>
        <taxon>Actinomycetes</taxon>
        <taxon>Kitasatosporales</taxon>
        <taxon>Streptomycetaceae</taxon>
        <taxon>Streptomyces</taxon>
    </lineage>
</organism>
<name>A0ABV3C3N0_9ACTN</name>
<gene>
    <name evidence="3" type="ORF">AB0A88_04355</name>
</gene>
<keyword evidence="2" id="KW-0472">Membrane</keyword>
<feature type="transmembrane region" description="Helical" evidence="2">
    <location>
        <begin position="145"/>
        <end position="162"/>
    </location>
</feature>
<keyword evidence="2" id="KW-0812">Transmembrane</keyword>
<keyword evidence="4" id="KW-1185">Reference proteome</keyword>
<evidence type="ECO:0000256" key="2">
    <source>
        <dbReference type="SAM" id="Phobius"/>
    </source>
</evidence>
<dbReference type="RefSeq" id="WP_358469369.1">
    <property type="nucleotide sequence ID" value="NZ_JBEZAE010000002.1"/>
</dbReference>
<feature type="transmembrane region" description="Helical" evidence="2">
    <location>
        <begin position="38"/>
        <end position="61"/>
    </location>
</feature>
<dbReference type="Proteomes" id="UP001551329">
    <property type="component" value="Unassembled WGS sequence"/>
</dbReference>
<dbReference type="EMBL" id="JBEZAE010000002">
    <property type="protein sequence ID" value="MEU7069374.1"/>
    <property type="molecule type" value="Genomic_DNA"/>
</dbReference>